<dbReference type="AlphaFoldDB" id="A0A210QID3"/>
<evidence type="ECO:0000313" key="3">
    <source>
        <dbReference type="Proteomes" id="UP000242188"/>
    </source>
</evidence>
<protein>
    <submittedName>
        <fullName evidence="2">Uncharacterized protein</fullName>
    </submittedName>
</protein>
<reference evidence="2 3" key="1">
    <citation type="journal article" date="2017" name="Nat. Ecol. Evol.">
        <title>Scallop genome provides insights into evolution of bilaterian karyotype and development.</title>
        <authorList>
            <person name="Wang S."/>
            <person name="Zhang J."/>
            <person name="Jiao W."/>
            <person name="Li J."/>
            <person name="Xun X."/>
            <person name="Sun Y."/>
            <person name="Guo X."/>
            <person name="Huan P."/>
            <person name="Dong B."/>
            <person name="Zhang L."/>
            <person name="Hu X."/>
            <person name="Sun X."/>
            <person name="Wang J."/>
            <person name="Zhao C."/>
            <person name="Wang Y."/>
            <person name="Wang D."/>
            <person name="Huang X."/>
            <person name="Wang R."/>
            <person name="Lv J."/>
            <person name="Li Y."/>
            <person name="Zhang Z."/>
            <person name="Liu B."/>
            <person name="Lu W."/>
            <person name="Hui Y."/>
            <person name="Liang J."/>
            <person name="Zhou Z."/>
            <person name="Hou R."/>
            <person name="Li X."/>
            <person name="Liu Y."/>
            <person name="Li H."/>
            <person name="Ning X."/>
            <person name="Lin Y."/>
            <person name="Zhao L."/>
            <person name="Xing Q."/>
            <person name="Dou J."/>
            <person name="Li Y."/>
            <person name="Mao J."/>
            <person name="Guo H."/>
            <person name="Dou H."/>
            <person name="Li T."/>
            <person name="Mu C."/>
            <person name="Jiang W."/>
            <person name="Fu Q."/>
            <person name="Fu X."/>
            <person name="Miao Y."/>
            <person name="Liu J."/>
            <person name="Yu Q."/>
            <person name="Li R."/>
            <person name="Liao H."/>
            <person name="Li X."/>
            <person name="Kong Y."/>
            <person name="Jiang Z."/>
            <person name="Chourrout D."/>
            <person name="Li R."/>
            <person name="Bao Z."/>
        </authorList>
    </citation>
    <scope>NUCLEOTIDE SEQUENCE [LARGE SCALE GENOMIC DNA]</scope>
    <source>
        <strain evidence="2 3">PY_sf001</strain>
    </source>
</reference>
<feature type="compositionally biased region" description="Basic and acidic residues" evidence="1">
    <location>
        <begin position="94"/>
        <end position="132"/>
    </location>
</feature>
<dbReference type="Proteomes" id="UP000242188">
    <property type="component" value="Unassembled WGS sequence"/>
</dbReference>
<proteinExistence type="predicted"/>
<gene>
    <name evidence="2" type="ORF">KP79_PYT03587</name>
</gene>
<keyword evidence="3" id="KW-1185">Reference proteome</keyword>
<dbReference type="Gene3D" id="2.160.20.80">
    <property type="entry name" value="E3 ubiquitin-protein ligase SopA"/>
    <property type="match status" value="1"/>
</dbReference>
<dbReference type="EMBL" id="NEDP02003511">
    <property type="protein sequence ID" value="OWF48523.1"/>
    <property type="molecule type" value="Genomic_DNA"/>
</dbReference>
<feature type="region of interest" description="Disordered" evidence="1">
    <location>
        <begin position="94"/>
        <end position="133"/>
    </location>
</feature>
<dbReference type="SUPFAM" id="SSF48452">
    <property type="entry name" value="TPR-like"/>
    <property type="match status" value="1"/>
</dbReference>
<evidence type="ECO:0000256" key="1">
    <source>
        <dbReference type="SAM" id="MobiDB-lite"/>
    </source>
</evidence>
<organism evidence="2 3">
    <name type="scientific">Mizuhopecten yessoensis</name>
    <name type="common">Japanese scallop</name>
    <name type="synonym">Patinopecten yessoensis</name>
    <dbReference type="NCBI Taxonomy" id="6573"/>
    <lineage>
        <taxon>Eukaryota</taxon>
        <taxon>Metazoa</taxon>
        <taxon>Spiralia</taxon>
        <taxon>Lophotrochozoa</taxon>
        <taxon>Mollusca</taxon>
        <taxon>Bivalvia</taxon>
        <taxon>Autobranchia</taxon>
        <taxon>Pteriomorphia</taxon>
        <taxon>Pectinida</taxon>
        <taxon>Pectinoidea</taxon>
        <taxon>Pectinidae</taxon>
        <taxon>Mizuhopecten</taxon>
    </lineage>
</organism>
<evidence type="ECO:0000313" key="2">
    <source>
        <dbReference type="EMBL" id="OWF48523.1"/>
    </source>
</evidence>
<accession>A0A210QID3</accession>
<dbReference type="Gene3D" id="1.25.40.10">
    <property type="entry name" value="Tetratricopeptide repeat domain"/>
    <property type="match status" value="1"/>
</dbReference>
<dbReference type="InterPro" id="IPR011990">
    <property type="entry name" value="TPR-like_helical_dom_sf"/>
</dbReference>
<dbReference type="SUPFAM" id="SSF141571">
    <property type="entry name" value="Pentapeptide repeat-like"/>
    <property type="match status" value="1"/>
</dbReference>
<dbReference type="Pfam" id="PF14559">
    <property type="entry name" value="TPR_19"/>
    <property type="match status" value="1"/>
</dbReference>
<sequence length="404" mass="45235">MPFFAVLVSMKFYVHSKEHGFTMVVRCEEDYNGTVEDITKMFVKELKKKLPTVCPDNDVEVRKSKKIVDLKEEVKKRVKDKDDLFLTLHQGVKPKSDAKKPANVKEPELVEPKVTKEDHAPAPPTQERKTNSKTDGLMQLAVQFITKGNFQQAAITLEEITKTDPRNTEAHLGLVDIFLKADRPKRALKWCRKTKEFCSSNELALRYGTPILTQLSQLNSSLYTCQVRTPILTQLTQLNSNLYTCQVRTTILTQLTLLNSSLYTCQVRNSNPDTIDSIELQSVYMSGQNSNTDTIDSVELQSVNMSGTELQSVNMSGRNSNPYTSYSGTELQSVYMSGQNSNTDTIDSVELQSVNMSGRNSNPYTSDSGTELQSVYMSGQNSNPDTIDSVELQSVNMSGTELQS</sequence>
<name>A0A210QID3_MIZYE</name>
<comment type="caution">
    <text evidence="2">The sequence shown here is derived from an EMBL/GenBank/DDBJ whole genome shotgun (WGS) entry which is preliminary data.</text>
</comment>